<keyword evidence="8 10" id="KW-0456">Lyase</keyword>
<dbReference type="InterPro" id="IPR050071">
    <property type="entry name" value="Dehydroquinate_synthase"/>
</dbReference>
<keyword evidence="4 10" id="KW-0479">Metal-binding</keyword>
<dbReference type="Gene3D" id="3.40.50.1970">
    <property type="match status" value="1"/>
</dbReference>
<reference evidence="14 15" key="1">
    <citation type="submission" date="2009-06" db="EMBL/GenBank/DDBJ databases">
        <title>Complete sequence of Desulfovibrio salexigens DSM 2638.</title>
        <authorList>
            <consortium name="US DOE Joint Genome Institute"/>
            <person name="Lucas S."/>
            <person name="Copeland A."/>
            <person name="Lapidus A."/>
            <person name="Glavina del Rio T."/>
            <person name="Tice H."/>
            <person name="Bruce D."/>
            <person name="Goodwin L."/>
            <person name="Pitluck S."/>
            <person name="Munk A.C."/>
            <person name="Brettin T."/>
            <person name="Detter J.C."/>
            <person name="Han C."/>
            <person name="Tapia R."/>
            <person name="Larimer F."/>
            <person name="Land M."/>
            <person name="Hauser L."/>
            <person name="Kyrpides N."/>
            <person name="Anderson I."/>
            <person name="Wall J.D."/>
            <person name="Arkin A.P."/>
            <person name="Dehal P."/>
            <person name="Chivian D."/>
            <person name="Giles B."/>
            <person name="Hazen T.C."/>
        </authorList>
    </citation>
    <scope>NUCLEOTIDE SEQUENCE [LARGE SCALE GENOMIC DNA]</scope>
    <source>
        <strain evidence="15">ATCC 14822 / DSM 2638 / NCIMB 8403 / VKM B-1763</strain>
    </source>
</reference>
<keyword evidence="6 10" id="KW-0862">Zinc</keyword>
<feature type="binding site" evidence="10">
    <location>
        <position position="267"/>
    </location>
    <ligand>
        <name>Zn(2+)</name>
        <dbReference type="ChEBI" id="CHEBI:29105"/>
    </ligand>
</feature>
<dbReference type="FunFam" id="3.40.50.1970:FF:000007">
    <property type="entry name" value="Pentafunctional AROM polypeptide"/>
    <property type="match status" value="1"/>
</dbReference>
<dbReference type="Gene3D" id="1.20.1090.10">
    <property type="entry name" value="Dehydroquinate synthase-like - alpha domain"/>
    <property type="match status" value="1"/>
</dbReference>
<comment type="cofactor">
    <cofactor evidence="2">
        <name>Zn(2+)</name>
        <dbReference type="ChEBI" id="CHEBI:29105"/>
    </cofactor>
</comment>
<evidence type="ECO:0000256" key="8">
    <source>
        <dbReference type="ARBA" id="ARBA00023239"/>
    </source>
</evidence>
<evidence type="ECO:0000259" key="12">
    <source>
        <dbReference type="Pfam" id="PF01761"/>
    </source>
</evidence>
<dbReference type="Pfam" id="PF01761">
    <property type="entry name" value="DHQ_synthase"/>
    <property type="match status" value="1"/>
</dbReference>
<comment type="pathway">
    <text evidence="10">Metabolic intermediate biosynthesis; chorismate biosynthesis; chorismate from D-erythrose 4-phosphate and phosphoenolpyruvate: step 2/7.</text>
</comment>
<dbReference type="GO" id="GO:0009073">
    <property type="term" value="P:aromatic amino acid family biosynthetic process"/>
    <property type="evidence" value="ECO:0007669"/>
    <property type="project" value="UniProtKB-KW"/>
</dbReference>
<dbReference type="RefSeq" id="WP_015850692.1">
    <property type="nucleotide sequence ID" value="NC_012881.1"/>
</dbReference>
<evidence type="ECO:0000256" key="4">
    <source>
        <dbReference type="ARBA" id="ARBA00022723"/>
    </source>
</evidence>
<evidence type="ECO:0000256" key="7">
    <source>
        <dbReference type="ARBA" id="ARBA00023027"/>
    </source>
</evidence>
<evidence type="ECO:0000256" key="9">
    <source>
        <dbReference type="ARBA" id="ARBA00023285"/>
    </source>
</evidence>
<keyword evidence="9 10" id="KW-0170">Cobalt</keyword>
<evidence type="ECO:0000256" key="10">
    <source>
        <dbReference type="HAMAP-Rule" id="MF_00110"/>
    </source>
</evidence>
<dbReference type="InterPro" id="IPR056179">
    <property type="entry name" value="DHQS_C"/>
</dbReference>
<dbReference type="EC" id="4.2.3.4" evidence="10 11"/>
<feature type="binding site" evidence="10">
    <location>
        <position position="146"/>
    </location>
    <ligand>
        <name>NAD(+)</name>
        <dbReference type="ChEBI" id="CHEBI:57540"/>
    </ligand>
</feature>
<dbReference type="CDD" id="cd08195">
    <property type="entry name" value="DHQS"/>
    <property type="match status" value="1"/>
</dbReference>
<comment type="similarity">
    <text evidence="10">Belongs to the sugar phosphate cyclases superfamily. Dehydroquinate synthase family.</text>
</comment>
<evidence type="ECO:0000256" key="1">
    <source>
        <dbReference type="ARBA" id="ARBA00001911"/>
    </source>
</evidence>
<dbReference type="UniPathway" id="UPA00053">
    <property type="reaction ID" value="UER00085"/>
</dbReference>
<feature type="domain" description="3-dehydroquinate synthase C-terminal" evidence="13">
    <location>
        <begin position="185"/>
        <end position="327"/>
    </location>
</feature>
<keyword evidence="7 10" id="KW-0520">NAD</keyword>
<comment type="caution">
    <text evidence="10">Lacks conserved residue(s) required for the propagation of feature annotation.</text>
</comment>
<dbReference type="InterPro" id="IPR016037">
    <property type="entry name" value="DHQ_synth_AroB"/>
</dbReference>
<gene>
    <name evidence="10" type="primary">aroB</name>
    <name evidence="14" type="ordered locus">Desal_0807</name>
</gene>
<sequence length="362" mass="39613">MPKVNVELRGEFDNSYEISVDYSVMDEVVADLKARKYGHTPVVICDENTRELFGHALVEKLALADVDPLLLTVPAGENSKSLDVFGSLLEAMLEAGITRQDVVVALGGGVVGDLSGYVAGSYMRGINFVQVPTTLLSQVDSSVGGKVAVNIKHWKNYCGMFYQPKRVYTNISALESLPEREILSGLGEVVKTAFIADRELVDYLAANADKVRSLDREVMAKVVSRCCEIKADVVIRDEKEGGVRRILNYGHTVGHAIETFAGYKISHGECVAWGMRIVARACHKAGMLSAEDLALHEELMDKLGLATGKLDIQSAKIMELMKKDKKVKQGQVVIVGLDRLGNAVVREDFPLELIEAELDKMA</sequence>
<comment type="subcellular location">
    <subcellularLocation>
        <location evidence="10">Cytoplasm</location>
    </subcellularLocation>
</comment>
<dbReference type="GO" id="GO:0005737">
    <property type="term" value="C:cytoplasm"/>
    <property type="evidence" value="ECO:0007669"/>
    <property type="project" value="UniProtKB-SubCell"/>
</dbReference>
<feature type="binding site" evidence="10">
    <location>
        <begin position="133"/>
        <end position="134"/>
    </location>
    <ligand>
        <name>NAD(+)</name>
        <dbReference type="ChEBI" id="CHEBI:57540"/>
    </ligand>
</feature>
<feature type="binding site" evidence="10">
    <location>
        <position position="251"/>
    </location>
    <ligand>
        <name>Zn(2+)</name>
        <dbReference type="ChEBI" id="CHEBI:29105"/>
    </ligand>
</feature>
<feature type="binding site" evidence="10">
    <location>
        <position position="155"/>
    </location>
    <ligand>
        <name>NAD(+)</name>
        <dbReference type="ChEBI" id="CHEBI:57540"/>
    </ligand>
</feature>
<evidence type="ECO:0000313" key="15">
    <source>
        <dbReference type="Proteomes" id="UP000002601"/>
    </source>
</evidence>
<dbReference type="InterPro" id="IPR030960">
    <property type="entry name" value="DHQS/DOIS_N"/>
</dbReference>
<dbReference type="GO" id="GO:0003856">
    <property type="term" value="F:3-dehydroquinate synthase activity"/>
    <property type="evidence" value="ECO:0007669"/>
    <property type="project" value="UniProtKB-UniRule"/>
</dbReference>
<dbReference type="NCBIfam" id="TIGR01357">
    <property type="entry name" value="aroB"/>
    <property type="match status" value="1"/>
</dbReference>
<dbReference type="EMBL" id="CP001649">
    <property type="protein sequence ID" value="ACS78873.1"/>
    <property type="molecule type" value="Genomic_DNA"/>
</dbReference>
<keyword evidence="10" id="KW-0963">Cytoplasm</keyword>
<dbReference type="GO" id="GO:0000166">
    <property type="term" value="F:nucleotide binding"/>
    <property type="evidence" value="ECO:0007669"/>
    <property type="project" value="UniProtKB-KW"/>
</dbReference>
<dbReference type="PIRSF" id="PIRSF001455">
    <property type="entry name" value="DHQ_synth"/>
    <property type="match status" value="1"/>
</dbReference>
<dbReference type="Pfam" id="PF24621">
    <property type="entry name" value="DHQS_C"/>
    <property type="match status" value="1"/>
</dbReference>
<dbReference type="PANTHER" id="PTHR43622">
    <property type="entry name" value="3-DEHYDROQUINATE SYNTHASE"/>
    <property type="match status" value="1"/>
</dbReference>
<comment type="function">
    <text evidence="3 10">Catalyzes the conversion of 3-deoxy-D-arabino-heptulosonate 7-phosphate (DAHP) to dehydroquinate (DHQ).</text>
</comment>
<evidence type="ECO:0000256" key="11">
    <source>
        <dbReference type="NCBIfam" id="TIGR01357"/>
    </source>
</evidence>
<feature type="binding site" evidence="10">
    <location>
        <begin position="109"/>
        <end position="113"/>
    </location>
    <ligand>
        <name>NAD(+)</name>
        <dbReference type="ChEBI" id="CHEBI:57540"/>
    </ligand>
</feature>
<dbReference type="SUPFAM" id="SSF56796">
    <property type="entry name" value="Dehydroquinate synthase-like"/>
    <property type="match status" value="1"/>
</dbReference>
<evidence type="ECO:0000256" key="2">
    <source>
        <dbReference type="ARBA" id="ARBA00001947"/>
    </source>
</evidence>
<dbReference type="HAMAP" id="MF_00110">
    <property type="entry name" value="DHQ_synthase"/>
    <property type="match status" value="1"/>
</dbReference>
<dbReference type="Proteomes" id="UP000002601">
    <property type="component" value="Chromosome"/>
</dbReference>
<evidence type="ECO:0000256" key="5">
    <source>
        <dbReference type="ARBA" id="ARBA00022741"/>
    </source>
</evidence>
<comment type="cofactor">
    <cofactor evidence="1 10">
        <name>NAD(+)</name>
        <dbReference type="ChEBI" id="CHEBI:57540"/>
    </cofactor>
</comment>
<dbReference type="GO" id="GO:0008652">
    <property type="term" value="P:amino acid biosynthetic process"/>
    <property type="evidence" value="ECO:0007669"/>
    <property type="project" value="UniProtKB-KW"/>
</dbReference>
<dbReference type="PANTHER" id="PTHR43622:SF1">
    <property type="entry name" value="3-DEHYDROQUINATE SYNTHASE"/>
    <property type="match status" value="1"/>
</dbReference>
<proteinExistence type="inferred from homology"/>
<keyword evidence="10" id="KW-0028">Amino-acid biosynthesis</keyword>
<evidence type="ECO:0000259" key="13">
    <source>
        <dbReference type="Pfam" id="PF24621"/>
    </source>
</evidence>
<organism evidence="14 15">
    <name type="scientific">Maridesulfovibrio salexigens (strain ATCC 14822 / DSM 2638 / NCIMB 8403 / VKM B-1763)</name>
    <name type="common">Desulfovibrio salexigens</name>
    <dbReference type="NCBI Taxonomy" id="526222"/>
    <lineage>
        <taxon>Bacteria</taxon>
        <taxon>Pseudomonadati</taxon>
        <taxon>Thermodesulfobacteriota</taxon>
        <taxon>Desulfovibrionia</taxon>
        <taxon>Desulfovibrionales</taxon>
        <taxon>Desulfovibrionaceae</taxon>
        <taxon>Maridesulfovibrio</taxon>
    </lineage>
</organism>
<feature type="domain" description="3-dehydroquinate synthase N-terminal" evidence="12">
    <location>
        <begin position="71"/>
        <end position="182"/>
    </location>
</feature>
<accession>C6BZ49</accession>
<dbReference type="KEGG" id="dsa:Desal_0807"/>
<dbReference type="GO" id="GO:0046872">
    <property type="term" value="F:metal ion binding"/>
    <property type="evidence" value="ECO:0007669"/>
    <property type="project" value="UniProtKB-KW"/>
</dbReference>
<dbReference type="OrthoDB" id="9806583at2"/>
<keyword evidence="15" id="KW-1185">Reference proteome</keyword>
<dbReference type="STRING" id="526222.Desal_0807"/>
<dbReference type="GO" id="GO:0009423">
    <property type="term" value="P:chorismate biosynthetic process"/>
    <property type="evidence" value="ECO:0007669"/>
    <property type="project" value="UniProtKB-UniRule"/>
</dbReference>
<evidence type="ECO:0000256" key="6">
    <source>
        <dbReference type="ARBA" id="ARBA00022833"/>
    </source>
</evidence>
<evidence type="ECO:0000256" key="3">
    <source>
        <dbReference type="ARBA" id="ARBA00003485"/>
    </source>
</evidence>
<dbReference type="eggNOG" id="COG0337">
    <property type="taxonomic scope" value="Bacteria"/>
</dbReference>
<comment type="cofactor">
    <cofactor evidence="10">
        <name>Co(2+)</name>
        <dbReference type="ChEBI" id="CHEBI:48828"/>
    </cofactor>
    <cofactor evidence="10">
        <name>Zn(2+)</name>
        <dbReference type="ChEBI" id="CHEBI:29105"/>
    </cofactor>
    <text evidence="10">Binds 1 divalent metal cation per subunit. Can use either Co(2+) or Zn(2+).</text>
</comment>
<protein>
    <recommendedName>
        <fullName evidence="10 11">3-dehydroquinate synthase</fullName>
        <shortName evidence="10">DHQS</shortName>
        <ecNumber evidence="10 11">4.2.3.4</ecNumber>
    </recommendedName>
</protein>
<evidence type="ECO:0000313" key="14">
    <source>
        <dbReference type="EMBL" id="ACS78873.1"/>
    </source>
</evidence>
<comment type="catalytic activity">
    <reaction evidence="10">
        <text>7-phospho-2-dehydro-3-deoxy-D-arabino-heptonate = 3-dehydroquinate + phosphate</text>
        <dbReference type="Rhea" id="RHEA:21968"/>
        <dbReference type="ChEBI" id="CHEBI:32364"/>
        <dbReference type="ChEBI" id="CHEBI:43474"/>
        <dbReference type="ChEBI" id="CHEBI:58394"/>
        <dbReference type="EC" id="4.2.3.4"/>
    </reaction>
</comment>
<dbReference type="InterPro" id="IPR030963">
    <property type="entry name" value="DHQ_synth_fam"/>
</dbReference>
<dbReference type="AlphaFoldDB" id="C6BZ49"/>
<keyword evidence="10" id="KW-0057">Aromatic amino acid biosynthesis</keyword>
<dbReference type="HOGENOM" id="CLU_001201_0_2_7"/>
<keyword evidence="5 10" id="KW-0547">Nucleotide-binding</keyword>
<name>C6BZ49_MARSD</name>
<feature type="binding site" evidence="10">
    <location>
        <position position="188"/>
    </location>
    <ligand>
        <name>Zn(2+)</name>
        <dbReference type="ChEBI" id="CHEBI:29105"/>
    </ligand>
</feature>